<dbReference type="SUPFAM" id="SSF57630">
    <property type="entry name" value="GLA-domain"/>
    <property type="match status" value="1"/>
</dbReference>
<dbReference type="EMBL" id="CACRXK020003369">
    <property type="protein sequence ID" value="CAB3998486.1"/>
    <property type="molecule type" value="Genomic_DNA"/>
</dbReference>
<evidence type="ECO:0000256" key="1">
    <source>
        <dbReference type="ARBA" id="ARBA00023157"/>
    </source>
</evidence>
<gene>
    <name evidence="2" type="ORF">PACLA_8A079064</name>
</gene>
<protein>
    <submittedName>
        <fullName evidence="2">Coagulation factor VIII-like</fullName>
    </submittedName>
</protein>
<evidence type="ECO:0000313" key="3">
    <source>
        <dbReference type="Proteomes" id="UP001152795"/>
    </source>
</evidence>
<dbReference type="GO" id="GO:0005576">
    <property type="term" value="C:extracellular region"/>
    <property type="evidence" value="ECO:0007669"/>
    <property type="project" value="InterPro"/>
</dbReference>
<dbReference type="GO" id="GO:0005509">
    <property type="term" value="F:calcium ion binding"/>
    <property type="evidence" value="ECO:0007669"/>
    <property type="project" value="InterPro"/>
</dbReference>
<name>A0A6S7H6L5_PARCT</name>
<dbReference type="PROSITE" id="PS50998">
    <property type="entry name" value="GLA_2"/>
    <property type="match status" value="1"/>
</dbReference>
<reference evidence="2" key="1">
    <citation type="submission" date="2020-04" db="EMBL/GenBank/DDBJ databases">
        <authorList>
            <person name="Alioto T."/>
            <person name="Alioto T."/>
            <person name="Gomez Garrido J."/>
        </authorList>
    </citation>
    <scope>NUCLEOTIDE SEQUENCE</scope>
    <source>
        <strain evidence="2">A484AB</strain>
    </source>
</reference>
<accession>A0A6S7H6L5</accession>
<comment type="caution">
    <text evidence="2">The sequence shown here is derived from an EMBL/GenBank/DDBJ whole genome shotgun (WGS) entry which is preliminary data.</text>
</comment>
<sequence>MMFAKILLTILMVSAWLSLAFGSSQSDEFVAQEPAMDVESDHDLDAVNDTDDVMEDVMLKRKAAMDFFQRDRRGLHHECYDECCSWEEVREHYEHDIPAAIKYWRTYQSHRHIIGC</sequence>
<organism evidence="2 3">
    <name type="scientific">Paramuricea clavata</name>
    <name type="common">Red gorgonian</name>
    <name type="synonym">Violescent sea-whip</name>
    <dbReference type="NCBI Taxonomy" id="317549"/>
    <lineage>
        <taxon>Eukaryota</taxon>
        <taxon>Metazoa</taxon>
        <taxon>Cnidaria</taxon>
        <taxon>Anthozoa</taxon>
        <taxon>Octocorallia</taxon>
        <taxon>Malacalcyonacea</taxon>
        <taxon>Plexauridae</taxon>
        <taxon>Paramuricea</taxon>
    </lineage>
</organism>
<dbReference type="InterPro" id="IPR000294">
    <property type="entry name" value="GLA_domain"/>
</dbReference>
<keyword evidence="3" id="KW-1185">Reference proteome</keyword>
<dbReference type="Pfam" id="PF00594">
    <property type="entry name" value="Gla"/>
    <property type="match status" value="1"/>
</dbReference>
<proteinExistence type="predicted"/>
<keyword evidence="1" id="KW-1015">Disulfide bond</keyword>
<dbReference type="AlphaFoldDB" id="A0A6S7H6L5"/>
<evidence type="ECO:0000313" key="2">
    <source>
        <dbReference type="EMBL" id="CAB3998486.1"/>
    </source>
</evidence>
<dbReference type="Proteomes" id="UP001152795">
    <property type="component" value="Unassembled WGS sequence"/>
</dbReference>
<dbReference type="InterPro" id="IPR017857">
    <property type="entry name" value="Coagulation_fac-like_Gla_dom"/>
</dbReference>
<dbReference type="Gene3D" id="4.10.740.10">
    <property type="entry name" value="Coagulation Factor IX"/>
    <property type="match status" value="1"/>
</dbReference>
<dbReference type="InterPro" id="IPR035972">
    <property type="entry name" value="GLA-like_dom_SF"/>
</dbReference>